<feature type="active site" description="Proton acceptor" evidence="9">
    <location>
        <position position="65"/>
    </location>
</feature>
<keyword evidence="3 9" id="KW-0819">tRNA processing</keyword>
<dbReference type="GO" id="GO:0042781">
    <property type="term" value="F:3'-tRNA processing endoribonuclease activity"/>
    <property type="evidence" value="ECO:0007669"/>
    <property type="project" value="UniProtKB-UniRule"/>
</dbReference>
<dbReference type="PANTHER" id="PTHR46018">
    <property type="entry name" value="ZINC PHOSPHODIESTERASE ELAC PROTEIN 1"/>
    <property type="match status" value="1"/>
</dbReference>
<evidence type="ECO:0000256" key="8">
    <source>
        <dbReference type="ARBA" id="ARBA00022833"/>
    </source>
</evidence>
<evidence type="ECO:0000256" key="1">
    <source>
        <dbReference type="ARBA" id="ARBA00000402"/>
    </source>
</evidence>
<name>Q0W688_METAR</name>
<dbReference type="AlphaFoldDB" id="Q0W688"/>
<comment type="function">
    <text evidence="9">Zinc phosphodiesterase, which displays some tRNA 3'-processing endonuclease activity. Probably involved in tRNA maturation, by removing a 3'-trailer from precursor tRNA.</text>
</comment>
<dbReference type="PANTHER" id="PTHR46018:SF2">
    <property type="entry name" value="ZINC PHOSPHODIESTERASE ELAC PROTEIN 1"/>
    <property type="match status" value="1"/>
</dbReference>
<evidence type="ECO:0000313" key="11">
    <source>
        <dbReference type="EMBL" id="CAJ36105.1"/>
    </source>
</evidence>
<feature type="binding site" evidence="9">
    <location>
        <position position="65"/>
    </location>
    <ligand>
        <name>Zn(2+)</name>
        <dbReference type="ChEBI" id="CHEBI:29105"/>
        <label>2</label>
        <note>catalytic</note>
    </ligand>
</feature>
<keyword evidence="5 9" id="KW-0479">Metal-binding</keyword>
<evidence type="ECO:0000256" key="7">
    <source>
        <dbReference type="ARBA" id="ARBA00022801"/>
    </source>
</evidence>
<dbReference type="GeneID" id="5142963"/>
<comment type="catalytic activity">
    <reaction evidence="1 9">
        <text>Endonucleolytic cleavage of RNA, removing extra 3' nucleotides from tRNA precursor, generating 3' termini of tRNAs. A 3'-hydroxy group is left at the tRNA terminus and a 5'-phosphoryl group is left at the trailer molecule.</text>
        <dbReference type="EC" id="3.1.26.11"/>
    </reaction>
</comment>
<accession>Q0W688</accession>
<feature type="binding site" evidence="9">
    <location>
        <position position="208"/>
    </location>
    <ligand>
        <name>Zn(2+)</name>
        <dbReference type="ChEBI" id="CHEBI:29105"/>
        <label>2</label>
        <note>catalytic</note>
    </ligand>
</feature>
<evidence type="ECO:0000256" key="2">
    <source>
        <dbReference type="ARBA" id="ARBA00011738"/>
    </source>
</evidence>
<feature type="binding site" evidence="9">
    <location>
        <position position="266"/>
    </location>
    <ligand>
        <name>Zn(2+)</name>
        <dbReference type="ChEBI" id="CHEBI:29105"/>
        <label>2</label>
        <note>catalytic</note>
    </ligand>
</feature>
<evidence type="ECO:0000256" key="9">
    <source>
        <dbReference type="HAMAP-Rule" id="MF_01818"/>
    </source>
</evidence>
<dbReference type="Pfam" id="PF23023">
    <property type="entry name" value="Anti-Pycsar_Apyc1"/>
    <property type="match status" value="1"/>
</dbReference>
<feature type="binding site" evidence="9">
    <location>
        <position position="208"/>
    </location>
    <ligand>
        <name>Zn(2+)</name>
        <dbReference type="ChEBI" id="CHEBI:29105"/>
        <label>1</label>
        <note>catalytic</note>
    </ligand>
</feature>
<dbReference type="GO" id="GO:0042802">
    <property type="term" value="F:identical protein binding"/>
    <property type="evidence" value="ECO:0007669"/>
    <property type="project" value="UniProtKB-ARBA"/>
</dbReference>
<dbReference type="eggNOG" id="arCOG00501">
    <property type="taxonomic scope" value="Archaea"/>
</dbReference>
<organism evidence="11 12">
    <name type="scientific">Methanocella arvoryzae (strain DSM 22066 / NBRC 105507 / MRE50)</name>
    <dbReference type="NCBI Taxonomy" id="351160"/>
    <lineage>
        <taxon>Archaea</taxon>
        <taxon>Methanobacteriati</taxon>
        <taxon>Methanobacteriota</taxon>
        <taxon>Stenosarchaea group</taxon>
        <taxon>Methanomicrobia</taxon>
        <taxon>Methanocellales</taxon>
        <taxon>Methanocellaceae</taxon>
        <taxon>Methanocella</taxon>
    </lineage>
</organism>
<reference evidence="11 12" key="1">
    <citation type="journal article" date="2006" name="Science">
        <title>Genome of rice cluster I archaea -- the key methane producers in the rice rhizosphere.</title>
        <authorList>
            <person name="Erkel C."/>
            <person name="Kube M."/>
            <person name="Reinhardt R."/>
            <person name="Liesack W."/>
        </authorList>
    </citation>
    <scope>NUCLEOTIDE SEQUENCE [LARGE SCALE GENOMIC DNA]</scope>
    <source>
        <strain evidence="12">DSM 22066 / NBRC 105507 / MRE50</strain>
    </source>
</reference>
<evidence type="ECO:0000256" key="6">
    <source>
        <dbReference type="ARBA" id="ARBA00022759"/>
    </source>
</evidence>
<dbReference type="SUPFAM" id="SSF56281">
    <property type="entry name" value="Metallo-hydrolase/oxidoreductase"/>
    <property type="match status" value="1"/>
</dbReference>
<dbReference type="EMBL" id="AM114193">
    <property type="protein sequence ID" value="CAJ36105.1"/>
    <property type="molecule type" value="Genomic_DNA"/>
</dbReference>
<sequence>MLKIIFLGTGGSIPTPNRGMPSIMIQREGERLLFDCGEGTQRQMMKARSGFMDIGHMFLTHFHADHTLGIPGLLQTMSLQGRTEPLNIYGPDYVEEYCSLLSRLGYLSLSYQVIPRRLSPGDVIKFKGYSVEAFRTFHSVPSLGYALKEDQKPGRFNKARALELGVPEGPLFSKLHRGESVVVNGRTITSEEVVGEPRRGRTIVYTGDTVASASFLPHLQGADVWISESTFGDDMAGKAEETLHSTAGGVAELAARAGVKQLVLTHVSSRYSTDTTPLLEDARKKFDNVLVAEDFTEIELPSVE</sequence>
<dbReference type="KEGG" id="rci:RCIX719"/>
<feature type="binding site" evidence="9">
    <location>
        <position position="61"/>
    </location>
    <ligand>
        <name>Zn(2+)</name>
        <dbReference type="ChEBI" id="CHEBI:29105"/>
        <label>1</label>
        <note>catalytic</note>
    </ligand>
</feature>
<comment type="subunit">
    <text evidence="2 9">Homodimer.</text>
</comment>
<feature type="binding site" evidence="9">
    <location>
        <position position="66"/>
    </location>
    <ligand>
        <name>Zn(2+)</name>
        <dbReference type="ChEBI" id="CHEBI:29105"/>
        <label>2</label>
        <note>catalytic</note>
    </ligand>
</feature>
<feature type="domain" description="Metallo-beta-lactamase" evidence="10">
    <location>
        <begin position="19"/>
        <end position="250"/>
    </location>
</feature>
<evidence type="ECO:0000313" key="12">
    <source>
        <dbReference type="Proteomes" id="UP000000663"/>
    </source>
</evidence>
<dbReference type="InterPro" id="IPR013471">
    <property type="entry name" value="RNase_Z/BN"/>
</dbReference>
<dbReference type="HAMAP" id="MF_01818">
    <property type="entry name" value="RNase_Z_BN"/>
    <property type="match status" value="1"/>
</dbReference>
<dbReference type="Proteomes" id="UP000000663">
    <property type="component" value="Chromosome"/>
</dbReference>
<dbReference type="RefSeq" id="WP_012036404.1">
    <property type="nucleotide sequence ID" value="NC_009464.1"/>
</dbReference>
<comment type="cofactor">
    <cofactor evidence="9">
        <name>Zn(2+)</name>
        <dbReference type="ChEBI" id="CHEBI:29105"/>
    </cofactor>
    <text evidence="9">Binds 2 Zn(2+) ions.</text>
</comment>
<dbReference type="Pfam" id="PF12706">
    <property type="entry name" value="Lactamase_B_2"/>
    <property type="match status" value="1"/>
</dbReference>
<proteinExistence type="inferred from homology"/>
<dbReference type="PATRIC" id="fig|351160.9.peg.2134"/>
<dbReference type="EC" id="3.1.26.11" evidence="9"/>
<feature type="binding site" evidence="9">
    <location>
        <position position="138"/>
    </location>
    <ligand>
        <name>Zn(2+)</name>
        <dbReference type="ChEBI" id="CHEBI:29105"/>
        <label>1</label>
        <note>catalytic</note>
    </ligand>
</feature>
<comment type="similarity">
    <text evidence="9">Belongs to the RNase Z family.</text>
</comment>
<dbReference type="GO" id="GO:0008270">
    <property type="term" value="F:zinc ion binding"/>
    <property type="evidence" value="ECO:0007669"/>
    <property type="project" value="UniProtKB-UniRule"/>
</dbReference>
<dbReference type="STRING" id="351160.RCIX719"/>
<dbReference type="InterPro" id="IPR036866">
    <property type="entry name" value="RibonucZ/Hydroxyglut_hydro"/>
</dbReference>
<keyword evidence="7 9" id="KW-0378">Hydrolase</keyword>
<keyword evidence="4 9" id="KW-0540">Nuclease</keyword>
<dbReference type="CDD" id="cd07717">
    <property type="entry name" value="RNaseZ_ZiPD-like_MBL-fold"/>
    <property type="match status" value="1"/>
</dbReference>
<feature type="binding site" evidence="9">
    <location>
        <position position="63"/>
    </location>
    <ligand>
        <name>Zn(2+)</name>
        <dbReference type="ChEBI" id="CHEBI:29105"/>
        <label>1</label>
        <note>catalytic</note>
    </ligand>
</feature>
<keyword evidence="8 9" id="KW-0862">Zinc</keyword>
<protein>
    <recommendedName>
        <fullName evidence="9">Ribonuclease Z</fullName>
        <shortName evidence="9">RNase Z</shortName>
        <ecNumber evidence="9">3.1.26.11</ecNumber>
    </recommendedName>
    <alternativeName>
        <fullName evidence="9">tRNA 3 endonuclease</fullName>
    </alternativeName>
    <alternativeName>
        <fullName evidence="9">tRNase Z</fullName>
    </alternativeName>
</protein>
<evidence type="ECO:0000256" key="3">
    <source>
        <dbReference type="ARBA" id="ARBA00022694"/>
    </source>
</evidence>
<evidence type="ECO:0000256" key="4">
    <source>
        <dbReference type="ARBA" id="ARBA00022722"/>
    </source>
</evidence>
<dbReference type="OrthoDB" id="85118at2157"/>
<evidence type="ECO:0000259" key="10">
    <source>
        <dbReference type="SMART" id="SM00849"/>
    </source>
</evidence>
<evidence type="ECO:0000256" key="5">
    <source>
        <dbReference type="ARBA" id="ARBA00022723"/>
    </source>
</evidence>
<gene>
    <name evidence="9 11" type="primary">rnz</name>
    <name evidence="11" type="ORF">RCIX719</name>
</gene>
<dbReference type="InterPro" id="IPR001279">
    <property type="entry name" value="Metallo-B-lactamas"/>
</dbReference>
<dbReference type="NCBIfam" id="NF000801">
    <property type="entry name" value="PRK00055.1-3"/>
    <property type="match status" value="1"/>
</dbReference>
<dbReference type="NCBIfam" id="TIGR02651">
    <property type="entry name" value="RNase_Z"/>
    <property type="match status" value="1"/>
</dbReference>
<dbReference type="SMART" id="SM00849">
    <property type="entry name" value="Lactamase_B"/>
    <property type="match status" value="1"/>
</dbReference>
<keyword evidence="12" id="KW-1185">Reference proteome</keyword>
<dbReference type="Gene3D" id="3.60.15.10">
    <property type="entry name" value="Ribonuclease Z/Hydroxyacylglutathione hydrolase-like"/>
    <property type="match status" value="1"/>
</dbReference>
<dbReference type="FunFam" id="3.60.15.10:FF:000002">
    <property type="entry name" value="Ribonuclease Z"/>
    <property type="match status" value="1"/>
</dbReference>
<keyword evidence="6 9" id="KW-0255">Endonuclease</keyword>